<gene>
    <name evidence="2" type="ORF">ACFPN6_37005</name>
</gene>
<sequence>MKQLKLSCWILAAFAILEPIVFVTVLTERHPSVWTLTWTGFGTIFFPCMLFMTMRQLRAKKRATEEA</sequence>
<dbReference type="EMBL" id="JBHSKL010000064">
    <property type="protein sequence ID" value="MFC5230013.1"/>
    <property type="molecule type" value="Genomic_DNA"/>
</dbReference>
<feature type="transmembrane region" description="Helical" evidence="1">
    <location>
        <begin position="33"/>
        <end position="52"/>
    </location>
</feature>
<name>A0ABW0DIR1_STRFI</name>
<keyword evidence="1" id="KW-0472">Membrane</keyword>
<keyword evidence="1" id="KW-1133">Transmembrane helix</keyword>
<keyword evidence="1" id="KW-0812">Transmembrane</keyword>
<keyword evidence="3" id="KW-1185">Reference proteome</keyword>
<protein>
    <submittedName>
        <fullName evidence="2">Uncharacterized protein</fullName>
    </submittedName>
</protein>
<comment type="caution">
    <text evidence="2">The sequence shown here is derived from an EMBL/GenBank/DDBJ whole genome shotgun (WGS) entry which is preliminary data.</text>
</comment>
<dbReference type="RefSeq" id="WP_344646182.1">
    <property type="nucleotide sequence ID" value="NZ_BAAASS010000032.1"/>
</dbReference>
<accession>A0ABW0DIR1</accession>
<reference evidence="3" key="1">
    <citation type="journal article" date="2019" name="Int. J. Syst. Evol. Microbiol.">
        <title>The Global Catalogue of Microorganisms (GCM) 10K type strain sequencing project: providing services to taxonomists for standard genome sequencing and annotation.</title>
        <authorList>
            <consortium name="The Broad Institute Genomics Platform"/>
            <consortium name="The Broad Institute Genome Sequencing Center for Infectious Disease"/>
            <person name="Wu L."/>
            <person name="Ma J."/>
        </authorList>
    </citation>
    <scope>NUCLEOTIDE SEQUENCE [LARGE SCALE GENOMIC DNA]</scope>
    <source>
        <strain evidence="3">CCM 8479</strain>
    </source>
</reference>
<evidence type="ECO:0000313" key="2">
    <source>
        <dbReference type="EMBL" id="MFC5230013.1"/>
    </source>
</evidence>
<proteinExistence type="predicted"/>
<organism evidence="2 3">
    <name type="scientific">Streptomyces fimbriatus</name>
    <dbReference type="NCBI Taxonomy" id="68197"/>
    <lineage>
        <taxon>Bacteria</taxon>
        <taxon>Bacillati</taxon>
        <taxon>Actinomycetota</taxon>
        <taxon>Actinomycetes</taxon>
        <taxon>Kitasatosporales</taxon>
        <taxon>Streptomycetaceae</taxon>
        <taxon>Streptomyces</taxon>
    </lineage>
</organism>
<evidence type="ECO:0000256" key="1">
    <source>
        <dbReference type="SAM" id="Phobius"/>
    </source>
</evidence>
<evidence type="ECO:0000313" key="3">
    <source>
        <dbReference type="Proteomes" id="UP001596156"/>
    </source>
</evidence>
<dbReference type="Proteomes" id="UP001596156">
    <property type="component" value="Unassembled WGS sequence"/>
</dbReference>